<reference evidence="7 8" key="1">
    <citation type="submission" date="2015-01" db="EMBL/GenBank/DDBJ databases">
        <title>The Genome Sequence of Cladophialophora immunda CBS83496.</title>
        <authorList>
            <consortium name="The Broad Institute Genomics Platform"/>
            <person name="Cuomo C."/>
            <person name="de Hoog S."/>
            <person name="Gorbushina A."/>
            <person name="Stielow B."/>
            <person name="Teixiera M."/>
            <person name="Abouelleil A."/>
            <person name="Chapman S.B."/>
            <person name="Priest M."/>
            <person name="Young S.K."/>
            <person name="Wortman J."/>
            <person name="Nusbaum C."/>
            <person name="Birren B."/>
        </authorList>
    </citation>
    <scope>NUCLEOTIDE SEQUENCE [LARGE SCALE GENOMIC DNA]</scope>
    <source>
        <strain evidence="7 8">CBS 83496</strain>
    </source>
</reference>
<comment type="subcellular location">
    <subcellularLocation>
        <location evidence="1">Membrane</location>
        <topology evidence="1">Multi-pass membrane protein</topology>
    </subcellularLocation>
</comment>
<sequence>MPKIVCHAGTGPNDIWSYCPSFSAAILFTVLFGITTCAHILQAIIYRKPFAMVLIMGALWETGGYVARIYSIENQLSSGIYTAQLLLILLAPLWINAYIYMLLGRMIHFFLPKGRDRVFKIRARAITRMFVAFDITAFLIQAVGGTMTGPGASASVQKTGLNVYTSGVGVQLFFLVVFVSLAIGFQRKVKYLKQRSASTGSGFYLADTEAQYQPVLAPSPDPARSPSPMPEDSTPDLDLTTPLLRVLYVTLALIIVRNIYRLVEFGMGANSPTVTHEWFAYVFDGVPMFFALLVLNVFYPGRFLQGERSDFSQEDKERKQEKRARKEKKKEDKRERKEMKRMVKMAKKDGKNGGGAVYEALK</sequence>
<feature type="transmembrane region" description="Helical" evidence="6">
    <location>
        <begin position="243"/>
        <end position="260"/>
    </location>
</feature>
<feature type="region of interest" description="Disordered" evidence="5">
    <location>
        <begin position="216"/>
        <end position="236"/>
    </location>
</feature>
<gene>
    <name evidence="7" type="ORF">PV07_11876</name>
</gene>
<feature type="transmembrane region" description="Helical" evidence="6">
    <location>
        <begin position="280"/>
        <end position="299"/>
    </location>
</feature>
<feature type="compositionally biased region" description="Basic and acidic residues" evidence="5">
    <location>
        <begin position="309"/>
        <end position="320"/>
    </location>
</feature>
<evidence type="ECO:0000256" key="1">
    <source>
        <dbReference type="ARBA" id="ARBA00004141"/>
    </source>
</evidence>
<evidence type="ECO:0000256" key="5">
    <source>
        <dbReference type="SAM" id="MobiDB-lite"/>
    </source>
</evidence>
<feature type="transmembrane region" description="Helical" evidence="6">
    <location>
        <begin position="83"/>
        <end position="104"/>
    </location>
</feature>
<dbReference type="AlphaFoldDB" id="A0A0D2AFQ0"/>
<dbReference type="RefSeq" id="XP_016243913.1">
    <property type="nucleotide sequence ID" value="XM_016399351.1"/>
</dbReference>
<evidence type="ECO:0000313" key="8">
    <source>
        <dbReference type="Proteomes" id="UP000054466"/>
    </source>
</evidence>
<evidence type="ECO:0000256" key="4">
    <source>
        <dbReference type="ARBA" id="ARBA00023136"/>
    </source>
</evidence>
<dbReference type="PANTHER" id="PTHR31465:SF15">
    <property type="entry name" value="LIPID TRANSPORTER ATNI-RELATED"/>
    <property type="match status" value="1"/>
</dbReference>
<feature type="transmembrane region" description="Helical" evidence="6">
    <location>
        <begin position="125"/>
        <end position="143"/>
    </location>
</feature>
<evidence type="ECO:0000256" key="2">
    <source>
        <dbReference type="ARBA" id="ARBA00022692"/>
    </source>
</evidence>
<evidence type="ECO:0000256" key="3">
    <source>
        <dbReference type="ARBA" id="ARBA00022989"/>
    </source>
</evidence>
<keyword evidence="2 6" id="KW-0812">Transmembrane</keyword>
<dbReference type="OrthoDB" id="5384040at2759"/>
<organism evidence="7 8">
    <name type="scientific">Cladophialophora immunda</name>
    <dbReference type="NCBI Taxonomy" id="569365"/>
    <lineage>
        <taxon>Eukaryota</taxon>
        <taxon>Fungi</taxon>
        <taxon>Dikarya</taxon>
        <taxon>Ascomycota</taxon>
        <taxon>Pezizomycotina</taxon>
        <taxon>Eurotiomycetes</taxon>
        <taxon>Chaetothyriomycetidae</taxon>
        <taxon>Chaetothyriales</taxon>
        <taxon>Herpotrichiellaceae</taxon>
        <taxon>Cladophialophora</taxon>
    </lineage>
</organism>
<accession>A0A0D2AFQ0</accession>
<feature type="region of interest" description="Disordered" evidence="5">
    <location>
        <begin position="309"/>
        <end position="362"/>
    </location>
</feature>
<dbReference type="GO" id="GO:0016020">
    <property type="term" value="C:membrane"/>
    <property type="evidence" value="ECO:0007669"/>
    <property type="project" value="UniProtKB-SubCell"/>
</dbReference>
<dbReference type="Pfam" id="PF04479">
    <property type="entry name" value="RTA1"/>
    <property type="match status" value="1"/>
</dbReference>
<dbReference type="Proteomes" id="UP000054466">
    <property type="component" value="Unassembled WGS sequence"/>
</dbReference>
<feature type="transmembrane region" description="Helical" evidence="6">
    <location>
        <begin position="15"/>
        <end position="38"/>
    </location>
</feature>
<feature type="compositionally biased region" description="Pro residues" evidence="5">
    <location>
        <begin position="217"/>
        <end position="229"/>
    </location>
</feature>
<keyword evidence="4 6" id="KW-0472">Membrane</keyword>
<dbReference type="EMBL" id="KN847046">
    <property type="protein sequence ID" value="KIW23697.1"/>
    <property type="molecule type" value="Genomic_DNA"/>
</dbReference>
<feature type="compositionally biased region" description="Basic and acidic residues" evidence="5">
    <location>
        <begin position="329"/>
        <end position="351"/>
    </location>
</feature>
<dbReference type="InterPro" id="IPR007568">
    <property type="entry name" value="RTA1"/>
</dbReference>
<keyword evidence="3 6" id="KW-1133">Transmembrane helix</keyword>
<evidence type="ECO:0000256" key="6">
    <source>
        <dbReference type="SAM" id="Phobius"/>
    </source>
</evidence>
<name>A0A0D2AFQ0_9EURO</name>
<proteinExistence type="predicted"/>
<feature type="transmembrane region" description="Helical" evidence="6">
    <location>
        <begin position="50"/>
        <end position="71"/>
    </location>
</feature>
<dbReference type="PANTHER" id="PTHR31465">
    <property type="entry name" value="PROTEIN RTA1-RELATED"/>
    <property type="match status" value="1"/>
</dbReference>
<feature type="transmembrane region" description="Helical" evidence="6">
    <location>
        <begin position="163"/>
        <end position="185"/>
    </location>
</feature>
<evidence type="ECO:0008006" key="9">
    <source>
        <dbReference type="Google" id="ProtNLM"/>
    </source>
</evidence>
<dbReference type="GeneID" id="27351070"/>
<protein>
    <recommendedName>
        <fullName evidence="9">RTA1 domain protein</fullName>
    </recommendedName>
</protein>
<evidence type="ECO:0000313" key="7">
    <source>
        <dbReference type="EMBL" id="KIW23697.1"/>
    </source>
</evidence>
<dbReference type="VEuPathDB" id="FungiDB:PV07_11876"/>
<dbReference type="STRING" id="569365.A0A0D2AFQ0"/>
<keyword evidence="8" id="KW-1185">Reference proteome</keyword>
<dbReference type="HOGENOM" id="CLU_033465_3_0_1"/>